<dbReference type="CDD" id="cd03146">
    <property type="entry name" value="GAT1_Peptidase_E"/>
    <property type="match status" value="1"/>
</dbReference>
<dbReference type="Proteomes" id="UP001242368">
    <property type="component" value="Unassembled WGS sequence"/>
</dbReference>
<keyword evidence="4" id="KW-0720">Serine protease</keyword>
<dbReference type="EC" id="3.4.13.21" evidence="5"/>
<dbReference type="Pfam" id="PF03575">
    <property type="entry name" value="Peptidase_S51"/>
    <property type="match status" value="1"/>
</dbReference>
<dbReference type="EMBL" id="JAUFQU010000001">
    <property type="protein sequence ID" value="MDN3708417.1"/>
    <property type="molecule type" value="Genomic_DNA"/>
</dbReference>
<dbReference type="InterPro" id="IPR005320">
    <property type="entry name" value="Peptidase_S51"/>
</dbReference>
<dbReference type="GO" id="GO:0016805">
    <property type="term" value="F:dipeptidase activity"/>
    <property type="evidence" value="ECO:0007669"/>
    <property type="project" value="UniProtKB-KW"/>
</dbReference>
<evidence type="ECO:0000313" key="6">
    <source>
        <dbReference type="Proteomes" id="UP001242368"/>
    </source>
</evidence>
<dbReference type="InterPro" id="IPR029062">
    <property type="entry name" value="Class_I_gatase-like"/>
</dbReference>
<protein>
    <submittedName>
        <fullName evidence="5">Dipeptidase PepE</fullName>
        <ecNumber evidence="5">3.4.13.21</ecNumber>
    </submittedName>
</protein>
<evidence type="ECO:0000256" key="4">
    <source>
        <dbReference type="ARBA" id="ARBA00022825"/>
    </source>
</evidence>
<accession>A0ABT8CXZ2</accession>
<keyword evidence="2" id="KW-0645">Protease</keyword>
<dbReference type="PANTHER" id="PTHR20842">
    <property type="entry name" value="PROTEASE S51 ALPHA-ASPARTYL DIPEPTIDASE"/>
    <property type="match status" value="1"/>
</dbReference>
<organism evidence="5 6">
    <name type="scientific">Paenimyroides ceti</name>
    <dbReference type="NCBI Taxonomy" id="395087"/>
    <lineage>
        <taxon>Bacteria</taxon>
        <taxon>Pseudomonadati</taxon>
        <taxon>Bacteroidota</taxon>
        <taxon>Flavobacteriia</taxon>
        <taxon>Flavobacteriales</taxon>
        <taxon>Flavobacteriaceae</taxon>
        <taxon>Paenimyroides</taxon>
    </lineage>
</organism>
<dbReference type="Gene3D" id="3.40.50.880">
    <property type="match status" value="1"/>
</dbReference>
<dbReference type="RefSeq" id="WP_290364283.1">
    <property type="nucleotide sequence ID" value="NZ_JAUFQU010000001.1"/>
</dbReference>
<evidence type="ECO:0000256" key="1">
    <source>
        <dbReference type="ARBA" id="ARBA00006534"/>
    </source>
</evidence>
<dbReference type="NCBIfam" id="NF003642">
    <property type="entry name" value="PRK05282.1"/>
    <property type="match status" value="1"/>
</dbReference>
<keyword evidence="5" id="KW-0224">Dipeptidase</keyword>
<dbReference type="PANTHER" id="PTHR20842:SF0">
    <property type="entry name" value="ALPHA-ASPARTYL DIPEPTIDASE"/>
    <property type="match status" value="1"/>
</dbReference>
<keyword evidence="3 5" id="KW-0378">Hydrolase</keyword>
<name>A0ABT8CXZ2_9FLAO</name>
<evidence type="ECO:0000313" key="5">
    <source>
        <dbReference type="EMBL" id="MDN3708417.1"/>
    </source>
</evidence>
<sequence length="235" mass="26065">MKKLIIASTSTLYNGSYLEYLMPELQQFFNGIKKILFIPYARPGGISHDDYTAKVQNAFSNIGIEVTGLHSFEDKHKAIAEAQAIFTGGGNTFLLVQQLYRFDLIGSIKKAVEQGTLYLGTSAGSNITGLTMETTNDMPIVYPPSFKTLGFVPFNINPHYLDPDPGSQHMGETRETRINEFHQFNSQPVIGLREGSWLEVTGDTIILKGMLNARVFKAGKNPEEIVPLTDLSDLK</sequence>
<gene>
    <name evidence="5" type="primary">pepE</name>
    <name evidence="5" type="ORF">QW060_15050</name>
</gene>
<reference evidence="6" key="1">
    <citation type="journal article" date="2019" name="Int. J. Syst. Evol. Microbiol.">
        <title>The Global Catalogue of Microorganisms (GCM) 10K type strain sequencing project: providing services to taxonomists for standard genome sequencing and annotation.</title>
        <authorList>
            <consortium name="The Broad Institute Genomics Platform"/>
            <consortium name="The Broad Institute Genome Sequencing Center for Infectious Disease"/>
            <person name="Wu L."/>
            <person name="Ma J."/>
        </authorList>
    </citation>
    <scope>NUCLEOTIDE SEQUENCE [LARGE SCALE GENOMIC DNA]</scope>
    <source>
        <strain evidence="6">CECT 7184</strain>
    </source>
</reference>
<evidence type="ECO:0000256" key="2">
    <source>
        <dbReference type="ARBA" id="ARBA00022670"/>
    </source>
</evidence>
<dbReference type="SUPFAM" id="SSF52317">
    <property type="entry name" value="Class I glutamine amidotransferase-like"/>
    <property type="match status" value="1"/>
</dbReference>
<keyword evidence="6" id="KW-1185">Reference proteome</keyword>
<comment type="similarity">
    <text evidence="1">Belongs to the peptidase S51 family.</text>
</comment>
<evidence type="ECO:0000256" key="3">
    <source>
        <dbReference type="ARBA" id="ARBA00022801"/>
    </source>
</evidence>
<proteinExistence type="inferred from homology"/>
<comment type="caution">
    <text evidence="5">The sequence shown here is derived from an EMBL/GenBank/DDBJ whole genome shotgun (WGS) entry which is preliminary data.</text>
</comment>